<organism evidence="2 3">
    <name type="scientific">Linum trigynum</name>
    <dbReference type="NCBI Taxonomy" id="586398"/>
    <lineage>
        <taxon>Eukaryota</taxon>
        <taxon>Viridiplantae</taxon>
        <taxon>Streptophyta</taxon>
        <taxon>Embryophyta</taxon>
        <taxon>Tracheophyta</taxon>
        <taxon>Spermatophyta</taxon>
        <taxon>Magnoliopsida</taxon>
        <taxon>eudicotyledons</taxon>
        <taxon>Gunneridae</taxon>
        <taxon>Pentapetalae</taxon>
        <taxon>rosids</taxon>
        <taxon>fabids</taxon>
        <taxon>Malpighiales</taxon>
        <taxon>Linaceae</taxon>
        <taxon>Linum</taxon>
    </lineage>
</organism>
<dbReference type="Proteomes" id="UP001497516">
    <property type="component" value="Chromosome 4"/>
</dbReference>
<gene>
    <name evidence="2" type="ORF">LTRI10_LOCUS24743</name>
</gene>
<reference evidence="2 3" key="1">
    <citation type="submission" date="2024-04" db="EMBL/GenBank/DDBJ databases">
        <authorList>
            <person name="Fracassetti M."/>
        </authorList>
    </citation>
    <scope>NUCLEOTIDE SEQUENCE [LARGE SCALE GENOMIC DNA]</scope>
</reference>
<name>A0AAV2ECH2_9ROSI</name>
<sequence>MRAAYSKRHSVASPSQDSTNSKFKDSRLLYDGQSIHSPTNAVLLLEDIKQEADGTGSDHFDATPGRFQASGKRRMVIDGFSESDLIVNPELQTGTQSLTACKMEDESAVSGEAVLGLFASLLDSAVQGAFTSVYVIPAKLRNRVPGCLASVCSTVGQFGRIFQI</sequence>
<accession>A0AAV2ECH2</accession>
<feature type="region of interest" description="Disordered" evidence="1">
    <location>
        <begin position="1"/>
        <end position="23"/>
    </location>
</feature>
<evidence type="ECO:0000256" key="1">
    <source>
        <dbReference type="SAM" id="MobiDB-lite"/>
    </source>
</evidence>
<proteinExistence type="predicted"/>
<evidence type="ECO:0000313" key="2">
    <source>
        <dbReference type="EMBL" id="CAL1383472.1"/>
    </source>
</evidence>
<dbReference type="AlphaFoldDB" id="A0AAV2ECH2"/>
<dbReference type="EMBL" id="OZ034817">
    <property type="protein sequence ID" value="CAL1383472.1"/>
    <property type="molecule type" value="Genomic_DNA"/>
</dbReference>
<evidence type="ECO:0000313" key="3">
    <source>
        <dbReference type="Proteomes" id="UP001497516"/>
    </source>
</evidence>
<feature type="compositionally biased region" description="Polar residues" evidence="1">
    <location>
        <begin position="12"/>
        <end position="21"/>
    </location>
</feature>
<keyword evidence="3" id="KW-1185">Reference proteome</keyword>
<protein>
    <submittedName>
        <fullName evidence="2">Uncharacterized protein</fullName>
    </submittedName>
</protein>
<feature type="compositionally biased region" description="Basic residues" evidence="1">
    <location>
        <begin position="1"/>
        <end position="10"/>
    </location>
</feature>